<dbReference type="RefSeq" id="WP_066342567.1">
    <property type="nucleotide sequence ID" value="NZ_JAXOJX010000055.1"/>
</dbReference>
<keyword evidence="7" id="KW-1185">Reference proteome</keyword>
<reference evidence="6 7" key="1">
    <citation type="submission" date="2023-11" db="EMBL/GenBank/DDBJ databases">
        <title>Draft genome of Azohydromonas lata strain H1 (DSM1123), a polyhydroxyalkanoate producer.</title>
        <authorList>
            <person name="Traversa D."/>
            <person name="D'Addabbo P."/>
            <person name="Pazzani C."/>
            <person name="Manzari C."/>
            <person name="Chiara M."/>
            <person name="Scrascia M."/>
        </authorList>
    </citation>
    <scope>NUCLEOTIDE SEQUENCE [LARGE SCALE GENOMIC DNA]</scope>
    <source>
        <strain evidence="6 7">H1</strain>
    </source>
</reference>
<keyword evidence="2 4" id="KW-0238">DNA-binding</keyword>
<feature type="domain" description="HTH tetR-type" evidence="5">
    <location>
        <begin position="12"/>
        <end position="72"/>
    </location>
</feature>
<dbReference type="InterPro" id="IPR036271">
    <property type="entry name" value="Tet_transcr_reg_TetR-rel_C_sf"/>
</dbReference>
<dbReference type="InterPro" id="IPR001647">
    <property type="entry name" value="HTH_TetR"/>
</dbReference>
<dbReference type="PANTHER" id="PTHR30055">
    <property type="entry name" value="HTH-TYPE TRANSCRIPTIONAL REGULATOR RUTR"/>
    <property type="match status" value="1"/>
</dbReference>
<dbReference type="InterPro" id="IPR050109">
    <property type="entry name" value="HTH-type_TetR-like_transc_reg"/>
</dbReference>
<dbReference type="Gene3D" id="1.10.357.10">
    <property type="entry name" value="Tetracycline Repressor, domain 2"/>
    <property type="match status" value="1"/>
</dbReference>
<sequence>MPSTRSEVEESVDLKEACVRAAREVIAEHGIEQLSLREVSRKLGVSHQAPYKHYPSRDHLLAEVMRRCFQDFTQALDARERHADPAADLQSLGYQYLTYAAAHPLEYRLMFGGPWPEGVDHTELARDALHAFDVLRDVLRRIYGAGEAQRAEVDRHAMFIWATVHGLASIREACAMEHLQLAPGVDCPQVAGHALQMIERALRGSGS</sequence>
<gene>
    <name evidence="6" type="ORF">SM757_25720</name>
</gene>
<dbReference type="Pfam" id="PF13305">
    <property type="entry name" value="TetR_C_33"/>
    <property type="match status" value="1"/>
</dbReference>
<evidence type="ECO:0000256" key="4">
    <source>
        <dbReference type="PROSITE-ProRule" id="PRU00335"/>
    </source>
</evidence>
<keyword evidence="1" id="KW-0805">Transcription regulation</keyword>
<evidence type="ECO:0000256" key="2">
    <source>
        <dbReference type="ARBA" id="ARBA00023125"/>
    </source>
</evidence>
<keyword evidence="3" id="KW-0804">Transcription</keyword>
<dbReference type="PROSITE" id="PS50977">
    <property type="entry name" value="HTH_TETR_2"/>
    <property type="match status" value="1"/>
</dbReference>
<dbReference type="InterPro" id="IPR009057">
    <property type="entry name" value="Homeodomain-like_sf"/>
</dbReference>
<dbReference type="InterPro" id="IPR025996">
    <property type="entry name" value="MT1864/Rv1816-like_C"/>
</dbReference>
<evidence type="ECO:0000256" key="1">
    <source>
        <dbReference type="ARBA" id="ARBA00023015"/>
    </source>
</evidence>
<dbReference type="Pfam" id="PF00440">
    <property type="entry name" value="TetR_N"/>
    <property type="match status" value="1"/>
</dbReference>
<dbReference type="EMBL" id="JAXOJX010000055">
    <property type="protein sequence ID" value="MDZ5459986.1"/>
    <property type="molecule type" value="Genomic_DNA"/>
</dbReference>
<accession>A0ABU5IM58</accession>
<dbReference type="PANTHER" id="PTHR30055:SF220">
    <property type="entry name" value="TETR-FAMILY REGULATORY PROTEIN"/>
    <property type="match status" value="1"/>
</dbReference>
<protein>
    <submittedName>
        <fullName evidence="6">TetR/AcrR family transcriptional regulator</fullName>
    </submittedName>
</protein>
<dbReference type="SUPFAM" id="SSF48498">
    <property type="entry name" value="Tetracyclin repressor-like, C-terminal domain"/>
    <property type="match status" value="1"/>
</dbReference>
<proteinExistence type="predicted"/>
<dbReference type="Proteomes" id="UP001293718">
    <property type="component" value="Unassembled WGS sequence"/>
</dbReference>
<name>A0ABU5IM58_9BURK</name>
<dbReference type="SUPFAM" id="SSF46689">
    <property type="entry name" value="Homeodomain-like"/>
    <property type="match status" value="1"/>
</dbReference>
<evidence type="ECO:0000259" key="5">
    <source>
        <dbReference type="PROSITE" id="PS50977"/>
    </source>
</evidence>
<feature type="DNA-binding region" description="H-T-H motif" evidence="4">
    <location>
        <begin position="35"/>
        <end position="54"/>
    </location>
</feature>
<comment type="caution">
    <text evidence="6">The sequence shown here is derived from an EMBL/GenBank/DDBJ whole genome shotgun (WGS) entry which is preliminary data.</text>
</comment>
<organism evidence="6 7">
    <name type="scientific">Azohydromonas lata</name>
    <dbReference type="NCBI Taxonomy" id="45677"/>
    <lineage>
        <taxon>Bacteria</taxon>
        <taxon>Pseudomonadati</taxon>
        <taxon>Pseudomonadota</taxon>
        <taxon>Betaproteobacteria</taxon>
        <taxon>Burkholderiales</taxon>
        <taxon>Sphaerotilaceae</taxon>
        <taxon>Azohydromonas</taxon>
    </lineage>
</organism>
<evidence type="ECO:0000256" key="3">
    <source>
        <dbReference type="ARBA" id="ARBA00023163"/>
    </source>
</evidence>
<dbReference type="PRINTS" id="PR00455">
    <property type="entry name" value="HTHTETR"/>
</dbReference>
<evidence type="ECO:0000313" key="7">
    <source>
        <dbReference type="Proteomes" id="UP001293718"/>
    </source>
</evidence>
<evidence type="ECO:0000313" key="6">
    <source>
        <dbReference type="EMBL" id="MDZ5459986.1"/>
    </source>
</evidence>